<evidence type="ECO:0000256" key="1">
    <source>
        <dbReference type="ARBA" id="ARBA00004123"/>
    </source>
</evidence>
<comment type="subcellular location">
    <subcellularLocation>
        <location evidence="1">Nucleus</location>
    </subcellularLocation>
</comment>
<gene>
    <name evidence="7" type="ORF">CEUSTIGMA_g9486.t1</name>
</gene>
<accession>A0A250XG52</accession>
<dbReference type="GO" id="GO:0061665">
    <property type="term" value="F:SUMO ligase activity"/>
    <property type="evidence" value="ECO:0007669"/>
    <property type="project" value="TreeGrafter"/>
</dbReference>
<dbReference type="Gene3D" id="3.30.40.10">
    <property type="entry name" value="Zinc/RING finger domain, C3HC4 (zinc finger)"/>
    <property type="match status" value="1"/>
</dbReference>
<feature type="region of interest" description="Disordered" evidence="6">
    <location>
        <begin position="215"/>
        <end position="248"/>
    </location>
</feature>
<dbReference type="OrthoDB" id="26899at2759"/>
<keyword evidence="5" id="KW-0539">Nucleus</keyword>
<keyword evidence="4" id="KW-0833">Ubl conjugation pathway</keyword>
<keyword evidence="3" id="KW-0808">Transferase</keyword>
<dbReference type="UniPathway" id="UPA00886"/>
<reference evidence="7 8" key="1">
    <citation type="submission" date="2017-08" db="EMBL/GenBank/DDBJ databases">
        <title>Acidophilic green algal genome provides insights into adaptation to an acidic environment.</title>
        <authorList>
            <person name="Hirooka S."/>
            <person name="Hirose Y."/>
            <person name="Kanesaki Y."/>
            <person name="Higuchi S."/>
            <person name="Fujiwara T."/>
            <person name="Onuma R."/>
            <person name="Era A."/>
            <person name="Ohbayashi R."/>
            <person name="Uzuka A."/>
            <person name="Nozaki H."/>
            <person name="Yoshikawa H."/>
            <person name="Miyagishima S.Y."/>
        </authorList>
    </citation>
    <scope>NUCLEOTIDE SEQUENCE [LARGE SCALE GENOMIC DNA]</scope>
    <source>
        <strain evidence="7 8">NIES-2499</strain>
    </source>
</reference>
<dbReference type="GO" id="GO:0005634">
    <property type="term" value="C:nucleus"/>
    <property type="evidence" value="ECO:0007669"/>
    <property type="project" value="UniProtKB-SubCell"/>
</dbReference>
<dbReference type="EMBL" id="BEGY01000074">
    <property type="protein sequence ID" value="GAX82058.1"/>
    <property type="molecule type" value="Genomic_DNA"/>
</dbReference>
<evidence type="ECO:0000313" key="8">
    <source>
        <dbReference type="Proteomes" id="UP000232323"/>
    </source>
</evidence>
<dbReference type="PANTHER" id="PTHR21330">
    <property type="entry name" value="E3 SUMO-PROTEIN LIGASE NSE2"/>
    <property type="match status" value="1"/>
</dbReference>
<dbReference type="PANTHER" id="PTHR21330:SF1">
    <property type="entry name" value="E3 SUMO-PROTEIN LIGASE NSE2"/>
    <property type="match status" value="1"/>
</dbReference>
<evidence type="ECO:0000256" key="2">
    <source>
        <dbReference type="ARBA" id="ARBA00004718"/>
    </source>
</evidence>
<evidence type="ECO:0008006" key="9">
    <source>
        <dbReference type="Google" id="ProtNLM"/>
    </source>
</evidence>
<dbReference type="GO" id="GO:0030915">
    <property type="term" value="C:Smc5-Smc6 complex"/>
    <property type="evidence" value="ECO:0007669"/>
    <property type="project" value="InterPro"/>
</dbReference>
<evidence type="ECO:0000256" key="5">
    <source>
        <dbReference type="ARBA" id="ARBA00023242"/>
    </source>
</evidence>
<dbReference type="InterPro" id="IPR026846">
    <property type="entry name" value="Nse2(Mms21)"/>
</dbReference>
<comment type="caution">
    <text evidence="7">The sequence shown here is derived from an EMBL/GenBank/DDBJ whole genome shotgun (WGS) entry which is preliminary data.</text>
</comment>
<comment type="pathway">
    <text evidence="2">Protein modification; protein sumoylation.</text>
</comment>
<organism evidence="7 8">
    <name type="scientific">Chlamydomonas eustigma</name>
    <dbReference type="NCBI Taxonomy" id="1157962"/>
    <lineage>
        <taxon>Eukaryota</taxon>
        <taxon>Viridiplantae</taxon>
        <taxon>Chlorophyta</taxon>
        <taxon>core chlorophytes</taxon>
        <taxon>Chlorophyceae</taxon>
        <taxon>CS clade</taxon>
        <taxon>Chlamydomonadales</taxon>
        <taxon>Chlamydomonadaceae</taxon>
        <taxon>Chlamydomonas</taxon>
    </lineage>
</organism>
<dbReference type="STRING" id="1157962.A0A250XG52"/>
<keyword evidence="8" id="KW-1185">Reference proteome</keyword>
<evidence type="ECO:0000256" key="4">
    <source>
        <dbReference type="ARBA" id="ARBA00022786"/>
    </source>
</evidence>
<dbReference type="InterPro" id="IPR013083">
    <property type="entry name" value="Znf_RING/FYVE/PHD"/>
</dbReference>
<dbReference type="AlphaFoldDB" id="A0A250XG52"/>
<protein>
    <recommendedName>
        <fullName evidence="9">SP-RING-type domain-containing protein</fullName>
    </recommendedName>
</protein>
<evidence type="ECO:0000313" key="7">
    <source>
        <dbReference type="EMBL" id="GAX82058.1"/>
    </source>
</evidence>
<evidence type="ECO:0000256" key="6">
    <source>
        <dbReference type="SAM" id="MobiDB-lite"/>
    </source>
</evidence>
<evidence type="ECO:0000256" key="3">
    <source>
        <dbReference type="ARBA" id="ARBA00022679"/>
    </source>
</evidence>
<name>A0A250XG52_9CHLO</name>
<proteinExistence type="predicted"/>
<dbReference type="GO" id="GO:0000724">
    <property type="term" value="P:double-strand break repair via homologous recombination"/>
    <property type="evidence" value="ECO:0007669"/>
    <property type="project" value="InterPro"/>
</dbReference>
<sequence length="248" mass="27285">MEVHYTADSVLRGFDGITSKELDLQQALQGVKAQLQDISTTLVDLDNVDKVQDMRSIFKDLLNMDNEISIHVQALNELKRSYQPTASRTDFKGTIKQKTDNLLSSQRFDPEQSAELKGFDKETGVSGAGNNDDDVVEGPGCSTSFRNEKCPLTMKSVYDLAQPVSDQMDFIYEKSALMSYISNHNRSGTSAKCPFAGTSHVITAQHIKPALQVERAKRRRKLKAAAQGQQQEAAGGSGTSNVYDVDDS</sequence>
<feature type="compositionally biased region" description="Low complexity" evidence="6">
    <location>
        <begin position="224"/>
        <end position="234"/>
    </location>
</feature>
<dbReference type="Proteomes" id="UP000232323">
    <property type="component" value="Unassembled WGS sequence"/>
</dbReference>
<dbReference type="GO" id="GO:0016925">
    <property type="term" value="P:protein sumoylation"/>
    <property type="evidence" value="ECO:0007669"/>
    <property type="project" value="UniProtKB-UniPathway"/>
</dbReference>